<feature type="transmembrane region" description="Helical" evidence="6">
    <location>
        <begin position="98"/>
        <end position="119"/>
    </location>
</feature>
<feature type="transmembrane region" description="Helical" evidence="6">
    <location>
        <begin position="66"/>
        <end position="86"/>
    </location>
</feature>
<keyword evidence="3" id="KW-0540">Nuclease</keyword>
<evidence type="ECO:0000256" key="5">
    <source>
        <dbReference type="ARBA" id="ARBA00022842"/>
    </source>
</evidence>
<feature type="domain" description="TRAM" evidence="7">
    <location>
        <begin position="273"/>
        <end position="334"/>
    </location>
</feature>
<dbReference type="AlphaFoldDB" id="A0A5K7X8P7"/>
<organism evidence="8 9">
    <name type="scientific">Lacipirellula parvula</name>
    <dbReference type="NCBI Taxonomy" id="2650471"/>
    <lineage>
        <taxon>Bacteria</taxon>
        <taxon>Pseudomonadati</taxon>
        <taxon>Planctomycetota</taxon>
        <taxon>Planctomycetia</taxon>
        <taxon>Pirellulales</taxon>
        <taxon>Lacipirellulaceae</taxon>
        <taxon>Lacipirellula</taxon>
    </lineage>
</organism>
<evidence type="ECO:0000313" key="8">
    <source>
        <dbReference type="EMBL" id="BBO31131.1"/>
    </source>
</evidence>
<keyword evidence="2" id="KW-0808">Transferase</keyword>
<dbReference type="GO" id="GO:0016740">
    <property type="term" value="F:transferase activity"/>
    <property type="evidence" value="ECO:0007669"/>
    <property type="project" value="UniProtKB-KW"/>
</dbReference>
<dbReference type="PANTHER" id="PTHR11603">
    <property type="entry name" value="AAA FAMILY ATPASE"/>
    <property type="match status" value="1"/>
</dbReference>
<evidence type="ECO:0000256" key="4">
    <source>
        <dbReference type="ARBA" id="ARBA00022801"/>
    </source>
</evidence>
<dbReference type="KEGG" id="lpav:PLANPX_0743"/>
<sequence length="349" mass="38506">MALVILRCVFILVAAGVGFQIIQADKLPQEPYVPWLVVGGLITLAGTVIAIDVFSGRKRLDTITAVYFGLIIGLFLTYVLMIALSPWLEPDTPKQMNWAPWTTLILGMLLCYTCISILMQTKDDFRFIIPYVEFAKEIKGLKPLVLDTSVVIDGRIADVIETRIIDNQLIMPQFVVAELQAIADSSDKLKRGRGRRGLDILNRIRSDAKVDLVIFDRELPQFAGQPVDQKLVLLAKHLEGKVVTNDYNLNKVAKLHSVGVINLNELSNALKPMFMPGETLQVRVVKPGEESGQGVGYLEDGTMVVIEGGREHVSENVVALVTSVLQTSAGRMVFGRFEHRVPVAAKADA</sequence>
<dbReference type="PROSITE" id="PS50926">
    <property type="entry name" value="TRAM"/>
    <property type="match status" value="1"/>
</dbReference>
<dbReference type="InterPro" id="IPR029060">
    <property type="entry name" value="PIN-like_dom_sf"/>
</dbReference>
<dbReference type="SUPFAM" id="SSF88723">
    <property type="entry name" value="PIN domain-like"/>
    <property type="match status" value="1"/>
</dbReference>
<evidence type="ECO:0000256" key="2">
    <source>
        <dbReference type="ARBA" id="ARBA00022679"/>
    </source>
</evidence>
<keyword evidence="6" id="KW-0812">Transmembrane</keyword>
<dbReference type="InterPro" id="IPR002792">
    <property type="entry name" value="TRAM_dom"/>
</dbReference>
<proteinExistence type="predicted"/>
<evidence type="ECO:0000256" key="1">
    <source>
        <dbReference type="ARBA" id="ARBA00001946"/>
    </source>
</evidence>
<dbReference type="Proteomes" id="UP000326837">
    <property type="component" value="Chromosome"/>
</dbReference>
<keyword evidence="6" id="KW-1133">Transmembrane helix</keyword>
<dbReference type="Gene3D" id="3.40.50.1010">
    <property type="entry name" value="5'-nuclease"/>
    <property type="match status" value="1"/>
</dbReference>
<dbReference type="CDD" id="cd09877">
    <property type="entry name" value="PIN_YacL-like"/>
    <property type="match status" value="1"/>
</dbReference>
<accession>A0A5K7X8P7</accession>
<comment type="cofactor">
    <cofactor evidence="1">
        <name>Mg(2+)</name>
        <dbReference type="ChEBI" id="CHEBI:18420"/>
    </cofactor>
</comment>
<dbReference type="GO" id="GO:0016787">
    <property type="term" value="F:hydrolase activity"/>
    <property type="evidence" value="ECO:0007669"/>
    <property type="project" value="UniProtKB-KW"/>
</dbReference>
<dbReference type="InterPro" id="IPR052041">
    <property type="entry name" value="Nucleic_acid_metab_PIN/TRAM"/>
</dbReference>
<protein>
    <submittedName>
        <fullName evidence="8">Membrane-associated protein containing RNA-binding TRAM domain and ribonuclease PIN-domain</fullName>
    </submittedName>
</protein>
<dbReference type="Pfam" id="PF01850">
    <property type="entry name" value="PIN"/>
    <property type="match status" value="1"/>
</dbReference>
<evidence type="ECO:0000256" key="6">
    <source>
        <dbReference type="SAM" id="Phobius"/>
    </source>
</evidence>
<name>A0A5K7X8P7_9BACT</name>
<feature type="transmembrane region" description="Helical" evidence="6">
    <location>
        <begin position="34"/>
        <end position="54"/>
    </location>
</feature>
<evidence type="ECO:0000313" key="9">
    <source>
        <dbReference type="Proteomes" id="UP000326837"/>
    </source>
</evidence>
<evidence type="ECO:0000256" key="3">
    <source>
        <dbReference type="ARBA" id="ARBA00022722"/>
    </source>
</evidence>
<dbReference type="RefSeq" id="WP_152097328.1">
    <property type="nucleotide sequence ID" value="NZ_AP021861.1"/>
</dbReference>
<keyword evidence="6" id="KW-0472">Membrane</keyword>
<evidence type="ECO:0000259" key="7">
    <source>
        <dbReference type="PROSITE" id="PS50926"/>
    </source>
</evidence>
<dbReference type="Pfam" id="PF01938">
    <property type="entry name" value="TRAM"/>
    <property type="match status" value="1"/>
</dbReference>
<dbReference type="SMART" id="SM00670">
    <property type="entry name" value="PINc"/>
    <property type="match status" value="1"/>
</dbReference>
<reference evidence="9" key="1">
    <citation type="submission" date="2019-10" db="EMBL/GenBank/DDBJ databases">
        <title>Lacipirellula parvula gen. nov., sp. nov., representing a lineage of planctomycetes widespread in freshwater anoxic habitats, and description of the family Lacipirellulaceae.</title>
        <authorList>
            <person name="Dedysh S.N."/>
            <person name="Kulichevskaya I.S."/>
            <person name="Beletsky A.V."/>
            <person name="Rakitin A.L."/>
            <person name="Mardanov A.V."/>
            <person name="Ivanova A.A."/>
            <person name="Saltykova V.X."/>
            <person name="Rijpstra W.I.C."/>
            <person name="Sinninghe Damste J.S."/>
            <person name="Ravin N.V."/>
        </authorList>
    </citation>
    <scope>NUCLEOTIDE SEQUENCE [LARGE SCALE GENOMIC DNA]</scope>
    <source>
        <strain evidence="9">PX69</strain>
    </source>
</reference>
<keyword evidence="5" id="KW-0460">Magnesium</keyword>
<dbReference type="GO" id="GO:0004518">
    <property type="term" value="F:nuclease activity"/>
    <property type="evidence" value="ECO:0007669"/>
    <property type="project" value="UniProtKB-KW"/>
</dbReference>
<keyword evidence="4" id="KW-0378">Hydrolase</keyword>
<keyword evidence="9" id="KW-1185">Reference proteome</keyword>
<gene>
    <name evidence="8" type="ORF">PLANPX_0743</name>
</gene>
<dbReference type="EMBL" id="AP021861">
    <property type="protein sequence ID" value="BBO31131.1"/>
    <property type="molecule type" value="Genomic_DNA"/>
</dbReference>
<dbReference type="InterPro" id="IPR002716">
    <property type="entry name" value="PIN_dom"/>
</dbReference>
<dbReference type="PANTHER" id="PTHR11603:SF147">
    <property type="entry name" value="MEMBRANE PROTEIN"/>
    <property type="match status" value="1"/>
</dbReference>